<accession>A0ABW1I7D5</accession>
<feature type="region of interest" description="Disordered" evidence="1">
    <location>
        <begin position="1"/>
        <end position="33"/>
    </location>
</feature>
<feature type="compositionally biased region" description="Low complexity" evidence="1">
    <location>
        <begin position="135"/>
        <end position="146"/>
    </location>
</feature>
<comment type="caution">
    <text evidence="2">The sequence shown here is derived from an EMBL/GenBank/DDBJ whole genome shotgun (WGS) entry which is preliminary data.</text>
</comment>
<name>A0ABW1I7D5_9PSEU</name>
<reference evidence="3" key="1">
    <citation type="journal article" date="2019" name="Int. J. Syst. Evol. Microbiol.">
        <title>The Global Catalogue of Microorganisms (GCM) 10K type strain sequencing project: providing services to taxonomists for standard genome sequencing and annotation.</title>
        <authorList>
            <consortium name="The Broad Institute Genomics Platform"/>
            <consortium name="The Broad Institute Genome Sequencing Center for Infectious Disease"/>
            <person name="Wu L."/>
            <person name="Ma J."/>
        </authorList>
    </citation>
    <scope>NUCLEOTIDE SEQUENCE [LARGE SCALE GENOMIC DNA]</scope>
    <source>
        <strain evidence="3">CGMCC 4.7397</strain>
    </source>
</reference>
<dbReference type="RefSeq" id="WP_379565243.1">
    <property type="nucleotide sequence ID" value="NZ_JBHSQK010000012.1"/>
</dbReference>
<feature type="region of interest" description="Disordered" evidence="1">
    <location>
        <begin position="123"/>
        <end position="162"/>
    </location>
</feature>
<organism evidence="2 3">
    <name type="scientific">Pseudonocardia lutea</name>
    <dbReference type="NCBI Taxonomy" id="2172015"/>
    <lineage>
        <taxon>Bacteria</taxon>
        <taxon>Bacillati</taxon>
        <taxon>Actinomycetota</taxon>
        <taxon>Actinomycetes</taxon>
        <taxon>Pseudonocardiales</taxon>
        <taxon>Pseudonocardiaceae</taxon>
        <taxon>Pseudonocardia</taxon>
    </lineage>
</organism>
<evidence type="ECO:0008006" key="4">
    <source>
        <dbReference type="Google" id="ProtNLM"/>
    </source>
</evidence>
<evidence type="ECO:0000256" key="1">
    <source>
        <dbReference type="SAM" id="MobiDB-lite"/>
    </source>
</evidence>
<evidence type="ECO:0000313" key="2">
    <source>
        <dbReference type="EMBL" id="MFC5948184.1"/>
    </source>
</evidence>
<feature type="compositionally biased region" description="Gly residues" evidence="1">
    <location>
        <begin position="13"/>
        <end position="23"/>
    </location>
</feature>
<feature type="compositionally biased region" description="Pro residues" evidence="1">
    <location>
        <begin position="1"/>
        <end position="12"/>
    </location>
</feature>
<gene>
    <name evidence="2" type="ORF">ACFQH9_07845</name>
</gene>
<dbReference type="Proteomes" id="UP001596119">
    <property type="component" value="Unassembled WGS sequence"/>
</dbReference>
<sequence>MSTVPPPVPPRPGGAGPVGGPGTGAPVEPADRPVPERVAAAVLAHPAVARLHGGPFGSVASYLPGRRVVGVRAAEAAAAEPVEVSVVVRWPAGASLPVLAEEIAALVRGVAGERPVDVRVADLLPALPGPPPGTRPDGAAPDDPGGPATGRGPAGTPRVRLA</sequence>
<keyword evidence="3" id="KW-1185">Reference proteome</keyword>
<proteinExistence type="predicted"/>
<dbReference type="EMBL" id="JBHSQK010000012">
    <property type="protein sequence ID" value="MFC5948184.1"/>
    <property type="molecule type" value="Genomic_DNA"/>
</dbReference>
<evidence type="ECO:0000313" key="3">
    <source>
        <dbReference type="Proteomes" id="UP001596119"/>
    </source>
</evidence>
<protein>
    <recommendedName>
        <fullName evidence="4">Asp23/Gls24 family envelope stress response protein</fullName>
    </recommendedName>
</protein>